<protein>
    <submittedName>
        <fullName evidence="1">Uncharacterized protein</fullName>
    </submittedName>
</protein>
<reference evidence="1 2" key="1">
    <citation type="submission" date="2018-04" db="EMBL/GenBank/DDBJ databases">
        <authorList>
            <person name="Vogel A."/>
        </authorList>
    </citation>
    <scope>NUCLEOTIDE SEQUENCE [LARGE SCALE GENOMIC DNA]</scope>
</reference>
<dbReference type="EMBL" id="OOIL02002503">
    <property type="protein sequence ID" value="VFQ83043.1"/>
    <property type="molecule type" value="Genomic_DNA"/>
</dbReference>
<proteinExistence type="predicted"/>
<keyword evidence="2" id="KW-1185">Reference proteome</keyword>
<sequence length="107" mass="12464">MKQKIQFTLFTEDLKKGARSLELNTPLELVDTENLNKGLISLFIKAAVKLQPTTYQRRDEIFSLLCPHQLSYQHTKSPQLKRKERATIQVKMTNNCRGKEQVQFQSI</sequence>
<accession>A0A484M2Q5</accession>
<name>A0A484M2Q5_9ASTE</name>
<gene>
    <name evidence="1" type="ORF">CCAM_LOCUS24819</name>
</gene>
<dbReference type="AlphaFoldDB" id="A0A484M2Q5"/>
<evidence type="ECO:0000313" key="2">
    <source>
        <dbReference type="Proteomes" id="UP000595140"/>
    </source>
</evidence>
<organism evidence="1 2">
    <name type="scientific">Cuscuta campestris</name>
    <dbReference type="NCBI Taxonomy" id="132261"/>
    <lineage>
        <taxon>Eukaryota</taxon>
        <taxon>Viridiplantae</taxon>
        <taxon>Streptophyta</taxon>
        <taxon>Embryophyta</taxon>
        <taxon>Tracheophyta</taxon>
        <taxon>Spermatophyta</taxon>
        <taxon>Magnoliopsida</taxon>
        <taxon>eudicotyledons</taxon>
        <taxon>Gunneridae</taxon>
        <taxon>Pentapetalae</taxon>
        <taxon>asterids</taxon>
        <taxon>lamiids</taxon>
        <taxon>Solanales</taxon>
        <taxon>Convolvulaceae</taxon>
        <taxon>Cuscuteae</taxon>
        <taxon>Cuscuta</taxon>
        <taxon>Cuscuta subgen. Grammica</taxon>
        <taxon>Cuscuta sect. Cleistogrammica</taxon>
    </lineage>
</organism>
<dbReference type="OrthoDB" id="1306255at2759"/>
<evidence type="ECO:0000313" key="1">
    <source>
        <dbReference type="EMBL" id="VFQ83043.1"/>
    </source>
</evidence>
<dbReference type="Proteomes" id="UP000595140">
    <property type="component" value="Unassembled WGS sequence"/>
</dbReference>